<dbReference type="SUPFAM" id="SSF103657">
    <property type="entry name" value="BAR/IMD domain-like"/>
    <property type="match status" value="1"/>
</dbReference>
<evidence type="ECO:0000313" key="2">
    <source>
        <dbReference type="EMBL" id="KRZ51391.1"/>
    </source>
</evidence>
<sequence>MVQCSADRFINDSVLINKKHRKSESLVINLDGKYHGMGTYNLDALNAAEALKNSPHFKYVIWQLAQHESYLQMYDTKILELLRWTNDMIEKGKAYVDSFQHFLGAFADMNVTCFSHDQTASSSLQMTLALLNEVAKYQKVFVEQIYWSLVKNLEEIRKRDRQTFSAIDLLWIL</sequence>
<dbReference type="AlphaFoldDB" id="A0A0V1KVK7"/>
<dbReference type="InterPro" id="IPR027267">
    <property type="entry name" value="AH/BAR_dom_sf"/>
</dbReference>
<comment type="caution">
    <text evidence="2">The sequence shown here is derived from an EMBL/GenBank/DDBJ whole genome shotgun (WGS) entry which is preliminary data.</text>
</comment>
<accession>A0A0V1KVK7</accession>
<gene>
    <name evidence="2" type="primary">ACAP3</name>
    <name evidence="2" type="ORF">T02_2651</name>
</gene>
<dbReference type="EMBL" id="JYDW01000228">
    <property type="protein sequence ID" value="KRZ51391.1"/>
    <property type="molecule type" value="Genomic_DNA"/>
</dbReference>
<evidence type="ECO:0000313" key="3">
    <source>
        <dbReference type="Proteomes" id="UP000054721"/>
    </source>
</evidence>
<organism evidence="2 3">
    <name type="scientific">Trichinella nativa</name>
    <dbReference type="NCBI Taxonomy" id="6335"/>
    <lineage>
        <taxon>Eukaryota</taxon>
        <taxon>Metazoa</taxon>
        <taxon>Ecdysozoa</taxon>
        <taxon>Nematoda</taxon>
        <taxon>Enoplea</taxon>
        <taxon>Dorylaimia</taxon>
        <taxon>Trichinellida</taxon>
        <taxon>Trichinellidae</taxon>
        <taxon>Trichinella</taxon>
    </lineage>
</organism>
<keyword evidence="3" id="KW-1185">Reference proteome</keyword>
<evidence type="ECO:0000259" key="1">
    <source>
        <dbReference type="Pfam" id="PF16746"/>
    </source>
</evidence>
<dbReference type="InterPro" id="IPR004148">
    <property type="entry name" value="BAR_dom"/>
</dbReference>
<dbReference type="STRING" id="6335.A0A0V1KVK7"/>
<dbReference type="GO" id="GO:0005737">
    <property type="term" value="C:cytoplasm"/>
    <property type="evidence" value="ECO:0007669"/>
    <property type="project" value="InterPro"/>
</dbReference>
<dbReference type="Gene3D" id="1.20.1270.60">
    <property type="entry name" value="Arfaptin homology (AH) domain/BAR domain"/>
    <property type="match status" value="1"/>
</dbReference>
<reference evidence="2 3" key="1">
    <citation type="submission" date="2015-05" db="EMBL/GenBank/DDBJ databases">
        <title>Evolution of Trichinella species and genotypes.</title>
        <authorList>
            <person name="Korhonen P.K."/>
            <person name="Edoardo P."/>
            <person name="Giuseppe L.R."/>
            <person name="Gasser R.B."/>
        </authorList>
    </citation>
    <scope>NUCLEOTIDE SEQUENCE [LARGE SCALE GENOMIC DNA]</scope>
    <source>
        <strain evidence="2">ISS10</strain>
    </source>
</reference>
<dbReference type="OrthoDB" id="10070851at2759"/>
<feature type="domain" description="BAR" evidence="1">
    <location>
        <begin position="46"/>
        <end position="164"/>
    </location>
</feature>
<protein>
    <submittedName>
        <fullName evidence="2">Arf-GAP with coiled-coil, ANK repeat and PH domain-containing protein 3</fullName>
    </submittedName>
</protein>
<dbReference type="Pfam" id="PF16746">
    <property type="entry name" value="BAR_3"/>
    <property type="match status" value="1"/>
</dbReference>
<proteinExistence type="predicted"/>
<name>A0A0V1KVK7_9BILA</name>
<dbReference type="Proteomes" id="UP000054721">
    <property type="component" value="Unassembled WGS sequence"/>
</dbReference>